<protein>
    <submittedName>
        <fullName evidence="2">Uncharacterized protein</fullName>
    </submittedName>
</protein>
<dbReference type="HOGENOM" id="CLU_1000050_0_0_9"/>
<dbReference type="EMBL" id="CP003261">
    <property type="protein sequence ID" value="AGK95545.1"/>
    <property type="molecule type" value="Genomic_DNA"/>
</dbReference>
<gene>
    <name evidence="2" type="ORF">Clopa_0492</name>
</gene>
<dbReference type="STRING" id="86416.Clopa_0492"/>
<dbReference type="OrthoDB" id="1905191at2"/>
<keyword evidence="3" id="KW-1185">Reference proteome</keyword>
<proteinExistence type="predicted"/>
<accession>R4K7F3</accession>
<dbReference type="RefSeq" id="WP_015613872.1">
    <property type="nucleotide sequence ID" value="NC_021182.1"/>
</dbReference>
<keyword evidence="1" id="KW-0472">Membrane</keyword>
<evidence type="ECO:0000313" key="2">
    <source>
        <dbReference type="EMBL" id="AGK95545.1"/>
    </source>
</evidence>
<reference evidence="2 3" key="1">
    <citation type="submission" date="2012-01" db="EMBL/GenBank/DDBJ databases">
        <title>Complete sequence of chromosome of Clostridium pasteurianum BC1.</title>
        <authorList>
            <consortium name="US DOE Joint Genome Institute"/>
            <person name="Lucas S."/>
            <person name="Han J."/>
            <person name="Lapidus A."/>
            <person name="Cheng J.-F."/>
            <person name="Goodwin L."/>
            <person name="Pitluck S."/>
            <person name="Peters L."/>
            <person name="Mikhailova N."/>
            <person name="Teshima H."/>
            <person name="Detter J.C."/>
            <person name="Han C."/>
            <person name="Tapia R."/>
            <person name="Land M."/>
            <person name="Hauser L."/>
            <person name="Kyrpides N."/>
            <person name="Ivanova N."/>
            <person name="Pagani I."/>
            <person name="Dunn J."/>
            <person name="Taghavi S."/>
            <person name="Francis A."/>
            <person name="van der Lelie D."/>
            <person name="Woyke T."/>
        </authorList>
    </citation>
    <scope>NUCLEOTIDE SEQUENCE [LARGE SCALE GENOMIC DNA]</scope>
    <source>
        <strain evidence="2 3">BC1</strain>
    </source>
</reference>
<organism evidence="2 3">
    <name type="scientific">Clostridium pasteurianum BC1</name>
    <dbReference type="NCBI Taxonomy" id="86416"/>
    <lineage>
        <taxon>Bacteria</taxon>
        <taxon>Bacillati</taxon>
        <taxon>Bacillota</taxon>
        <taxon>Clostridia</taxon>
        <taxon>Eubacteriales</taxon>
        <taxon>Clostridiaceae</taxon>
        <taxon>Clostridium</taxon>
    </lineage>
</organism>
<keyword evidence="1" id="KW-0812">Transmembrane</keyword>
<keyword evidence="1" id="KW-1133">Transmembrane helix</keyword>
<dbReference type="KEGG" id="cpas:Clopa_0492"/>
<sequence length="278" mass="31477">MNLNKKLIVIGMVLLIVLWTGNIIYYEKHAIKEPLFIKHYYDVNISGDIFKLYYVQSINSKDKIINIVLPEIGQQYINFAEYDMGNTNGPYYKLKVLMININNDSNNKIPDEYKNKFITKAKITFSNGKILNVNLGKIYLYSDKNSSDDLVQRGVTATTDSNGSTILYANKDINITGINSGFYDGLKDVLKINIGGVPLSKITFPIKMKAGETIDVSYAFNFNNRNDIRLNNAYNLTFNILTEDSQGNKGSSPCFIDFYPYSSDNININVLKDNKGVE</sequence>
<dbReference type="Proteomes" id="UP000013523">
    <property type="component" value="Chromosome"/>
</dbReference>
<dbReference type="PATRIC" id="fig|86416.3.peg.470"/>
<evidence type="ECO:0000313" key="3">
    <source>
        <dbReference type="Proteomes" id="UP000013523"/>
    </source>
</evidence>
<dbReference type="eggNOG" id="ENOG5033DBJ">
    <property type="taxonomic scope" value="Bacteria"/>
</dbReference>
<feature type="transmembrane region" description="Helical" evidence="1">
    <location>
        <begin position="7"/>
        <end position="26"/>
    </location>
</feature>
<evidence type="ECO:0000256" key="1">
    <source>
        <dbReference type="SAM" id="Phobius"/>
    </source>
</evidence>
<dbReference type="AlphaFoldDB" id="R4K7F3"/>
<name>R4K7F3_CLOPA</name>